<gene>
    <name evidence="4" type="primary">COX6b</name>
    <name evidence="4" type="ORF">Naga_100027g31</name>
</gene>
<dbReference type="InterPro" id="IPR036549">
    <property type="entry name" value="CX6/COA6-like_sf"/>
</dbReference>
<keyword evidence="5" id="KW-1185">Reference proteome</keyword>
<dbReference type="InterPro" id="IPR003213">
    <property type="entry name" value="Cyt_c_oxidase_su6B"/>
</dbReference>
<evidence type="ECO:0000256" key="1">
    <source>
        <dbReference type="ARBA" id="ARBA00004173"/>
    </source>
</evidence>
<dbReference type="Proteomes" id="UP000019335">
    <property type="component" value="Chromosome 15"/>
</dbReference>
<reference evidence="4 5" key="1">
    <citation type="journal article" date="2014" name="Mol. Plant">
        <title>Chromosome Scale Genome Assembly and Transcriptome Profiling of Nannochloropsis gaditana in Nitrogen Depletion.</title>
        <authorList>
            <person name="Corteggiani Carpinelli E."/>
            <person name="Telatin A."/>
            <person name="Vitulo N."/>
            <person name="Forcato C."/>
            <person name="D'Angelo M."/>
            <person name="Schiavon R."/>
            <person name="Vezzi A."/>
            <person name="Giacometti G.M."/>
            <person name="Morosinotto T."/>
            <person name="Valle G."/>
        </authorList>
    </citation>
    <scope>NUCLEOTIDE SEQUENCE [LARGE SCALE GENOMIC DNA]</scope>
    <source>
        <strain evidence="4 5">B-31</strain>
    </source>
</reference>
<evidence type="ECO:0000313" key="5">
    <source>
        <dbReference type="Proteomes" id="UP000019335"/>
    </source>
</evidence>
<dbReference type="Pfam" id="PF02297">
    <property type="entry name" value="COX6B"/>
    <property type="match status" value="1"/>
</dbReference>
<organism evidence="4 5">
    <name type="scientific">Nannochloropsis gaditana</name>
    <dbReference type="NCBI Taxonomy" id="72520"/>
    <lineage>
        <taxon>Eukaryota</taxon>
        <taxon>Sar</taxon>
        <taxon>Stramenopiles</taxon>
        <taxon>Ochrophyta</taxon>
        <taxon>Eustigmatophyceae</taxon>
        <taxon>Eustigmatales</taxon>
        <taxon>Monodopsidaceae</taxon>
        <taxon>Nannochloropsis</taxon>
    </lineage>
</organism>
<proteinExistence type="predicted"/>
<keyword evidence="2" id="KW-0496">Mitochondrion</keyword>
<evidence type="ECO:0000313" key="4">
    <source>
        <dbReference type="EMBL" id="EWM23976.1"/>
    </source>
</evidence>
<name>W7TTS2_9STRA</name>
<dbReference type="InterPro" id="IPR048280">
    <property type="entry name" value="COX6B-like"/>
</dbReference>
<keyword evidence="3" id="KW-1015">Disulfide bond</keyword>
<sequence>MSTLEVTDLPVPAKDERFPSVNQALNCWNKYNEWVLCLKKNEKDESKCFLPRFNMRELCPTEWVEKWDADRGEGKFAGLQEDDAVEKVWIRVGVECAGIGAEGDDKSRKISSLKATISARSLNDDPAVAVLKWILV</sequence>
<protein>
    <submittedName>
        <fullName evidence="4">Cytochrome c oxidase polypeptide vib</fullName>
    </submittedName>
</protein>
<dbReference type="GO" id="GO:0045277">
    <property type="term" value="C:respiratory chain complex IV"/>
    <property type="evidence" value="ECO:0007669"/>
    <property type="project" value="InterPro"/>
</dbReference>
<accession>W7TTS2</accession>
<dbReference type="OrthoDB" id="1107506at2759"/>
<dbReference type="GO" id="GO:0005739">
    <property type="term" value="C:mitochondrion"/>
    <property type="evidence" value="ECO:0007669"/>
    <property type="project" value="UniProtKB-SubCell"/>
</dbReference>
<evidence type="ECO:0000256" key="2">
    <source>
        <dbReference type="ARBA" id="ARBA00023128"/>
    </source>
</evidence>
<dbReference type="Gene3D" id="1.10.10.140">
    <property type="entry name" value="Cytochrome c oxidase, subunit VIb"/>
    <property type="match status" value="1"/>
</dbReference>
<evidence type="ECO:0000256" key="3">
    <source>
        <dbReference type="ARBA" id="ARBA00023157"/>
    </source>
</evidence>
<dbReference type="PANTHER" id="PTHR46281">
    <property type="entry name" value="CYTOCHROME C OXIDASE SUBUNIT 6B"/>
    <property type="match status" value="1"/>
</dbReference>
<dbReference type="AlphaFoldDB" id="W7TTS2"/>
<dbReference type="SUPFAM" id="SSF47694">
    <property type="entry name" value="Cytochrome c oxidase subunit h"/>
    <property type="match status" value="1"/>
</dbReference>
<dbReference type="EMBL" id="AZIL01001411">
    <property type="protein sequence ID" value="EWM23976.1"/>
    <property type="molecule type" value="Genomic_DNA"/>
</dbReference>
<comment type="subcellular location">
    <subcellularLocation>
        <location evidence="1">Mitochondrion</location>
    </subcellularLocation>
</comment>
<dbReference type="PANTHER" id="PTHR46281:SF8">
    <property type="entry name" value="CYTOCHROME C OXIDASE SUBUNIT 12, MITOCHONDRIAL"/>
    <property type="match status" value="1"/>
</dbReference>
<comment type="caution">
    <text evidence="4">The sequence shown here is derived from an EMBL/GenBank/DDBJ whole genome shotgun (WGS) entry which is preliminary data.</text>
</comment>